<evidence type="ECO:0000256" key="1">
    <source>
        <dbReference type="ARBA" id="ARBA00004651"/>
    </source>
</evidence>
<evidence type="ECO:0000256" key="2">
    <source>
        <dbReference type="ARBA" id="ARBA00009765"/>
    </source>
</evidence>
<protein>
    <recommendedName>
        <fullName evidence="12">Magnesium transporter</fullName>
    </recommendedName>
</protein>
<dbReference type="GO" id="GO:0005886">
    <property type="term" value="C:plasma membrane"/>
    <property type="evidence" value="ECO:0007669"/>
    <property type="project" value="UniProtKB-SubCell"/>
</dbReference>
<keyword evidence="11" id="KW-1185">Reference proteome</keyword>
<reference evidence="10 11" key="1">
    <citation type="journal article" date="2011" name="J. Gen. Appl. Microbiol.">
        <title>Draft genome sequencing of the enigmatic basidiomycete Mixia osmundae.</title>
        <authorList>
            <person name="Nishida H."/>
            <person name="Nagatsuka Y."/>
            <person name="Sugiyama J."/>
        </authorList>
    </citation>
    <scope>NUCLEOTIDE SEQUENCE [LARGE SCALE GENOMIC DNA]</scope>
    <source>
        <strain evidence="11">CBS 9802 / IAM 14324 / JCM 22182 / KY 12970</strain>
    </source>
</reference>
<dbReference type="AlphaFoldDB" id="G7E2D2"/>
<dbReference type="OMA" id="HCIIITE"/>
<evidence type="ECO:0000256" key="6">
    <source>
        <dbReference type="ARBA" id="ARBA00022989"/>
    </source>
</evidence>
<dbReference type="InterPro" id="IPR002523">
    <property type="entry name" value="MgTranspt_CorA/ZnTranspt_ZntB"/>
</dbReference>
<dbReference type="PANTHER" id="PTHR46494">
    <property type="entry name" value="CORA FAMILY METAL ION TRANSPORTER (EUROFUNG)"/>
    <property type="match status" value="1"/>
</dbReference>
<keyword evidence="6 9" id="KW-1133">Transmembrane helix</keyword>
<dbReference type="GO" id="GO:0050897">
    <property type="term" value="F:cobalt ion binding"/>
    <property type="evidence" value="ECO:0007669"/>
    <property type="project" value="TreeGrafter"/>
</dbReference>
<feature type="transmembrane region" description="Helical" evidence="9">
    <location>
        <begin position="495"/>
        <end position="513"/>
    </location>
</feature>
<gene>
    <name evidence="10" type="primary">Mo03666</name>
    <name evidence="10" type="ORF">E5Q_03666</name>
</gene>
<feature type="region of interest" description="Disordered" evidence="8">
    <location>
        <begin position="202"/>
        <end position="262"/>
    </location>
</feature>
<dbReference type="HOGENOM" id="CLU_015119_1_0_1"/>
<dbReference type="SUPFAM" id="SSF144083">
    <property type="entry name" value="Magnesium transport protein CorA, transmembrane region"/>
    <property type="match status" value="1"/>
</dbReference>
<reference evidence="10 11" key="2">
    <citation type="journal article" date="2012" name="Open Biol.">
        <title>Characteristics of nucleosomes and linker DNA regions on the genome of the basidiomycete Mixia osmundae revealed by mono- and dinucleosome mapping.</title>
        <authorList>
            <person name="Nishida H."/>
            <person name="Kondo S."/>
            <person name="Matsumoto T."/>
            <person name="Suzuki Y."/>
            <person name="Yoshikawa H."/>
            <person name="Taylor T.D."/>
            <person name="Sugiyama J."/>
        </authorList>
    </citation>
    <scope>NUCLEOTIDE SEQUENCE [LARGE SCALE GENOMIC DNA]</scope>
    <source>
        <strain evidence="11">CBS 9802 / IAM 14324 / JCM 22182 / KY 12970</strain>
    </source>
</reference>
<dbReference type="STRING" id="764103.G7E2D2"/>
<dbReference type="Gene3D" id="3.30.460.20">
    <property type="entry name" value="CorA soluble domain-like"/>
    <property type="match status" value="1"/>
</dbReference>
<dbReference type="InParanoid" id="G7E2D2"/>
<name>G7E2D2_MIXOS</name>
<comment type="caution">
    <text evidence="10">The sequence shown here is derived from an EMBL/GenBank/DDBJ whole genome shotgun (WGS) entry which is preliminary data.</text>
</comment>
<keyword evidence="4" id="KW-1003">Cell membrane</keyword>
<sequence length="581" mass="65785">MEDRLRPSLREGRTTSSLRSAALGVQSARRIASGASAQSAKASENAGRRHYAWVPQYSDQGIDPRTAQLDDLDQPIHVCIVDYSDTRHDEMLLSNQEAIEHLHKPRPSWSKVRYINVSGHSWDVLKTLALKYELHPLALEDTLHISETRSKSDYYANALFLNMHIFALLSEGGDSAMEPPPSYSAIARPTVVAKNQNHLLDRLRKGARRPAAALRKDSSDPSSLEAASAEETLEQEPATEEQTRPDKTRSSNSRKDGLARSVFQPRVSETRKDILKVTKAYRVPYETEQLSIYLLKDGTLLTIFQNDIDPQTGIDPLIEPIFERLRDKSSLLRTSEDPSLLLQSVLDAVVDRLVDLCEAFRHHINTVEDRTLIRAETDSVKHLFVLSNQILTLKRTLTPIHSLIRALQRDDESRAAAVLPESAHRERDQALRDGRGHELPRIGYVSPRARLYLGDVLDHMDSVLSSLDLFGSQCQQLVDYTFNMLSFNTNESMKALSMVTIVFLPLGFLTGYFGQNFMQFAEIQGSVTYFWRIAIPLTIVIVALFSGSYILRLITSAFRSYRREAKYRARRKLAAQDRARR</sequence>
<keyword evidence="7 9" id="KW-0472">Membrane</keyword>
<feature type="compositionally biased region" description="Basic and acidic residues" evidence="8">
    <location>
        <begin position="1"/>
        <end position="13"/>
    </location>
</feature>
<organism evidence="10 11">
    <name type="scientific">Mixia osmundae (strain CBS 9802 / IAM 14324 / JCM 22182 / KY 12970)</name>
    <dbReference type="NCBI Taxonomy" id="764103"/>
    <lineage>
        <taxon>Eukaryota</taxon>
        <taxon>Fungi</taxon>
        <taxon>Dikarya</taxon>
        <taxon>Basidiomycota</taxon>
        <taxon>Pucciniomycotina</taxon>
        <taxon>Mixiomycetes</taxon>
        <taxon>Mixiales</taxon>
        <taxon>Mixiaceae</taxon>
        <taxon>Mixia</taxon>
    </lineage>
</organism>
<dbReference type="OrthoDB" id="165352at2759"/>
<evidence type="ECO:0000256" key="7">
    <source>
        <dbReference type="ARBA" id="ARBA00023136"/>
    </source>
</evidence>
<dbReference type="RefSeq" id="XP_014565433.1">
    <property type="nucleotide sequence ID" value="XM_014709947.1"/>
</dbReference>
<dbReference type="InterPro" id="IPR045861">
    <property type="entry name" value="CorA_cytoplasmic_dom"/>
</dbReference>
<dbReference type="PANTHER" id="PTHR46494:SF1">
    <property type="entry name" value="CORA FAMILY METAL ION TRANSPORTER (EUROFUNG)"/>
    <property type="match status" value="1"/>
</dbReference>
<evidence type="ECO:0000256" key="9">
    <source>
        <dbReference type="SAM" id="Phobius"/>
    </source>
</evidence>
<dbReference type="EMBL" id="BABT02000110">
    <property type="protein sequence ID" value="GAA96992.1"/>
    <property type="molecule type" value="Genomic_DNA"/>
</dbReference>
<dbReference type="GO" id="GO:0015095">
    <property type="term" value="F:magnesium ion transmembrane transporter activity"/>
    <property type="evidence" value="ECO:0007669"/>
    <property type="project" value="TreeGrafter"/>
</dbReference>
<dbReference type="Pfam" id="PF01544">
    <property type="entry name" value="CorA"/>
    <property type="match status" value="1"/>
</dbReference>
<proteinExistence type="inferred from homology"/>
<feature type="region of interest" description="Disordered" evidence="8">
    <location>
        <begin position="1"/>
        <end position="21"/>
    </location>
</feature>
<dbReference type="SUPFAM" id="SSF143865">
    <property type="entry name" value="CorA soluble domain-like"/>
    <property type="match status" value="1"/>
</dbReference>
<dbReference type="InterPro" id="IPR045863">
    <property type="entry name" value="CorA_TM1_TM2"/>
</dbReference>
<evidence type="ECO:0000256" key="4">
    <source>
        <dbReference type="ARBA" id="ARBA00022475"/>
    </source>
</evidence>
<evidence type="ECO:0000256" key="8">
    <source>
        <dbReference type="SAM" id="MobiDB-lite"/>
    </source>
</evidence>
<comment type="subcellular location">
    <subcellularLocation>
        <location evidence="1">Cell membrane</location>
        <topology evidence="1">Multi-pass membrane protein</topology>
    </subcellularLocation>
</comment>
<keyword evidence="5 9" id="KW-0812">Transmembrane</keyword>
<feature type="transmembrane region" description="Helical" evidence="9">
    <location>
        <begin position="533"/>
        <end position="554"/>
    </location>
</feature>
<evidence type="ECO:0000313" key="11">
    <source>
        <dbReference type="Proteomes" id="UP000009131"/>
    </source>
</evidence>
<dbReference type="Proteomes" id="UP000009131">
    <property type="component" value="Unassembled WGS sequence"/>
</dbReference>
<feature type="compositionally biased region" description="Low complexity" evidence="8">
    <location>
        <begin position="220"/>
        <end position="230"/>
    </location>
</feature>
<evidence type="ECO:0000256" key="5">
    <source>
        <dbReference type="ARBA" id="ARBA00022692"/>
    </source>
</evidence>
<evidence type="ECO:0008006" key="12">
    <source>
        <dbReference type="Google" id="ProtNLM"/>
    </source>
</evidence>
<keyword evidence="3" id="KW-0813">Transport</keyword>
<evidence type="ECO:0000313" key="10">
    <source>
        <dbReference type="EMBL" id="GAA96992.1"/>
    </source>
</evidence>
<comment type="similarity">
    <text evidence="2">Belongs to the CorA metal ion transporter (MIT) (TC 1.A.35) family.</text>
</comment>
<dbReference type="GO" id="GO:0000287">
    <property type="term" value="F:magnesium ion binding"/>
    <property type="evidence" value="ECO:0007669"/>
    <property type="project" value="TreeGrafter"/>
</dbReference>
<dbReference type="eggNOG" id="ENOG502QVFZ">
    <property type="taxonomic scope" value="Eukaryota"/>
</dbReference>
<dbReference type="GO" id="GO:0015087">
    <property type="term" value="F:cobalt ion transmembrane transporter activity"/>
    <property type="evidence" value="ECO:0007669"/>
    <property type="project" value="TreeGrafter"/>
</dbReference>
<accession>G7E2D2</accession>
<dbReference type="Gene3D" id="1.20.58.340">
    <property type="entry name" value="Magnesium transport protein CorA, transmembrane region"/>
    <property type="match status" value="2"/>
</dbReference>
<evidence type="ECO:0000256" key="3">
    <source>
        <dbReference type="ARBA" id="ARBA00022448"/>
    </source>
</evidence>
<feature type="compositionally biased region" description="Basic and acidic residues" evidence="8">
    <location>
        <begin position="241"/>
        <end position="258"/>
    </location>
</feature>